<evidence type="ECO:0000313" key="1">
    <source>
        <dbReference type="EMBL" id="CAH8248346.1"/>
    </source>
</evidence>
<accession>A0ABN8UB50</accession>
<protein>
    <submittedName>
        <fullName evidence="1">Uncharacterized protein</fullName>
    </submittedName>
</protein>
<keyword evidence="2" id="KW-1185">Reference proteome</keyword>
<dbReference type="RefSeq" id="WP_213426424.1">
    <property type="nucleotide sequence ID" value="NZ_AP031286.1"/>
</dbReference>
<sequence>MTEYEKQLVSEAVLSSLSDGPKTREQLKAELKHSLTLEPSLIDYLLSPWGGILKDLSYKRMVIHGNPFEPEIAFHLTSSWLQDRPDVHHAYDQEVPISFRLAICTIIKT</sequence>
<name>A0ABN8UB50_9BACL</name>
<gene>
    <name evidence="1" type="ORF">WJ0W_005603</name>
</gene>
<organism evidence="1 2">
    <name type="scientific">Paenibacillus melissococcoides</name>
    <dbReference type="NCBI Taxonomy" id="2912268"/>
    <lineage>
        <taxon>Bacteria</taxon>
        <taxon>Bacillati</taxon>
        <taxon>Bacillota</taxon>
        <taxon>Bacilli</taxon>
        <taxon>Bacillales</taxon>
        <taxon>Paenibacillaceae</taxon>
        <taxon>Paenibacillus</taxon>
    </lineage>
</organism>
<reference evidence="1" key="1">
    <citation type="submission" date="2022-06" db="EMBL/GenBank/DDBJ databases">
        <authorList>
            <person name="Dietemann V."/>
            <person name="Ory F."/>
            <person name="Dainat B."/>
            <person name="Oberhansli S."/>
        </authorList>
    </citation>
    <scope>NUCLEOTIDE SEQUENCE</scope>
    <source>
        <strain evidence="1">Ena-SAMPLE-TAB-26-04-2022-14:26:32:270-5432</strain>
    </source>
</reference>
<evidence type="ECO:0000313" key="2">
    <source>
        <dbReference type="Proteomes" id="UP001154322"/>
    </source>
</evidence>
<proteinExistence type="predicted"/>
<comment type="caution">
    <text evidence="1">The sequence shown here is derived from an EMBL/GenBank/DDBJ whole genome shotgun (WGS) entry which is preliminary data.</text>
</comment>
<dbReference type="EMBL" id="CALYLO010000009">
    <property type="protein sequence ID" value="CAH8248346.1"/>
    <property type="molecule type" value="Genomic_DNA"/>
</dbReference>
<dbReference type="Proteomes" id="UP001154322">
    <property type="component" value="Unassembled WGS sequence"/>
</dbReference>